<gene>
    <name evidence="1" type="ORF">ARMOST_01484</name>
</gene>
<dbReference type="SUPFAM" id="SSF52047">
    <property type="entry name" value="RNI-like"/>
    <property type="match status" value="1"/>
</dbReference>
<protein>
    <submittedName>
        <fullName evidence="1">Uncharacterized protein</fullName>
    </submittedName>
</protein>
<organism evidence="1 2">
    <name type="scientific">Armillaria ostoyae</name>
    <name type="common">Armillaria root rot fungus</name>
    <dbReference type="NCBI Taxonomy" id="47428"/>
    <lineage>
        <taxon>Eukaryota</taxon>
        <taxon>Fungi</taxon>
        <taxon>Dikarya</taxon>
        <taxon>Basidiomycota</taxon>
        <taxon>Agaricomycotina</taxon>
        <taxon>Agaricomycetes</taxon>
        <taxon>Agaricomycetidae</taxon>
        <taxon>Agaricales</taxon>
        <taxon>Marasmiineae</taxon>
        <taxon>Physalacriaceae</taxon>
        <taxon>Armillaria</taxon>
    </lineage>
</organism>
<keyword evidence="2" id="KW-1185">Reference proteome</keyword>
<reference evidence="2" key="1">
    <citation type="journal article" date="2017" name="Nat. Ecol. Evol.">
        <title>Genome expansion and lineage-specific genetic innovations in the forest pathogenic fungi Armillaria.</title>
        <authorList>
            <person name="Sipos G."/>
            <person name="Prasanna A.N."/>
            <person name="Walter M.C."/>
            <person name="O'Connor E."/>
            <person name="Balint B."/>
            <person name="Krizsan K."/>
            <person name="Kiss B."/>
            <person name="Hess J."/>
            <person name="Varga T."/>
            <person name="Slot J."/>
            <person name="Riley R."/>
            <person name="Boka B."/>
            <person name="Rigling D."/>
            <person name="Barry K."/>
            <person name="Lee J."/>
            <person name="Mihaltcheva S."/>
            <person name="LaButti K."/>
            <person name="Lipzen A."/>
            <person name="Waldron R."/>
            <person name="Moloney N.M."/>
            <person name="Sperisen C."/>
            <person name="Kredics L."/>
            <person name="Vagvoelgyi C."/>
            <person name="Patrignani A."/>
            <person name="Fitzpatrick D."/>
            <person name="Nagy I."/>
            <person name="Doyle S."/>
            <person name="Anderson J.B."/>
            <person name="Grigoriev I.V."/>
            <person name="Gueldener U."/>
            <person name="Muensterkoetter M."/>
            <person name="Nagy L.G."/>
        </authorList>
    </citation>
    <scope>NUCLEOTIDE SEQUENCE [LARGE SCALE GENOMIC DNA]</scope>
    <source>
        <strain evidence="2">C18/9</strain>
    </source>
</reference>
<dbReference type="AlphaFoldDB" id="A0A284QP54"/>
<dbReference type="OrthoDB" id="2950692at2759"/>
<name>A0A284QP54_ARMOS</name>
<proteinExistence type="predicted"/>
<dbReference type="EMBL" id="FUEG01000001">
    <property type="protein sequence ID" value="SJK98223.1"/>
    <property type="molecule type" value="Genomic_DNA"/>
</dbReference>
<dbReference type="Gene3D" id="1.20.1280.50">
    <property type="match status" value="1"/>
</dbReference>
<dbReference type="Proteomes" id="UP000219338">
    <property type="component" value="Unassembled WGS sequence"/>
</dbReference>
<evidence type="ECO:0000313" key="1">
    <source>
        <dbReference type="EMBL" id="SJK98223.1"/>
    </source>
</evidence>
<evidence type="ECO:0000313" key="2">
    <source>
        <dbReference type="Proteomes" id="UP000219338"/>
    </source>
</evidence>
<sequence>MLENSDLVRLARSNEEPLPAETAVLYGMIAEYSERITALDSRVVDLRELRTTFLRQISLIDEEVNHILGEREKLSVAIDTRKKFLSPVRRLPPEILCRIFHETVDKTIPRSLSKRERGWWDFRDVTSPLWTIELVCRRWREAVISFPELWSYLNVVVTDDNFFMGTYRYTRLLSRQLARSKQHLLTVSIHHDAEESSSHELPEVLIALLFSASERIQALSLAMSSATFSSLQPLRLFFPSLEYLWLLSTDSPDANELGGTVLFDGAPKLWSVNVMDIQHPSWSFILPWNQITYFASDHACLHGADAFPLQIMDQLRSMPNVEECHLRCEAWDENLIQPQILNQLTTPALSSLSFDGCVYDKELDVENTFTAIRNLIGRSHSPLKTLRFLHGLVLTGDILSILCSTPTLENIRLKSVLLEAFTRSFFDKLTIKPTVPPSDAVILLPRLRLFHLSGVMSKDFDAEGFVGMIESRCQQVNPEVARLDSVLLHRFVPPEEPDDDVAQTLSRLDNLHSTGVGIAIFKRAMLPSEKSAW</sequence>
<accession>A0A284QP54</accession>